<proteinExistence type="predicted"/>
<dbReference type="OrthoDB" id="2370471at2"/>
<dbReference type="PANTHER" id="PTHR43861">
    <property type="entry name" value="TRANS-ACONITATE 2-METHYLTRANSFERASE-RELATED"/>
    <property type="match status" value="1"/>
</dbReference>
<reference evidence="1 2" key="1">
    <citation type="journal article" date="2015" name="Microbes Environ.">
        <title>Distribution and evolution of nitrogen fixation genes in the phylum bacteroidetes.</title>
        <authorList>
            <person name="Inoue J."/>
            <person name="Oshima K."/>
            <person name="Suda W."/>
            <person name="Sakamoto M."/>
            <person name="Iino T."/>
            <person name="Noda S."/>
            <person name="Hongoh Y."/>
            <person name="Hattori M."/>
            <person name="Ohkuma M."/>
        </authorList>
    </citation>
    <scope>NUCLEOTIDE SEQUENCE [LARGE SCALE GENOMIC DNA]</scope>
    <source>
        <strain evidence="1 2">JCM 15093</strain>
    </source>
</reference>
<dbReference type="GO" id="GO:0032259">
    <property type="term" value="P:methylation"/>
    <property type="evidence" value="ECO:0007669"/>
    <property type="project" value="UniProtKB-KW"/>
</dbReference>
<dbReference type="PANTHER" id="PTHR43861:SF6">
    <property type="entry name" value="METHYLTRANSFERASE TYPE 11"/>
    <property type="match status" value="1"/>
</dbReference>
<dbReference type="EMBL" id="BAJS01000004">
    <property type="protein sequence ID" value="GAK35924.1"/>
    <property type="molecule type" value="Genomic_DNA"/>
</dbReference>
<dbReference type="SUPFAM" id="SSF53335">
    <property type="entry name" value="S-adenosyl-L-methionine-dependent methyltransferases"/>
    <property type="match status" value="1"/>
</dbReference>
<dbReference type="AlphaFoldDB" id="A0A069D6T5"/>
<keyword evidence="1" id="KW-0489">Methyltransferase</keyword>
<dbReference type="Pfam" id="PF13489">
    <property type="entry name" value="Methyltransf_23"/>
    <property type="match status" value="1"/>
</dbReference>
<dbReference type="InterPro" id="IPR029063">
    <property type="entry name" value="SAM-dependent_MTases_sf"/>
</dbReference>
<sequence>MNKVRINACPLCGSTNINHFKNCTDFYASSESFDLGRCEQCGFIFTHEFPDEKEIGRYYETPDYISHTDTRKGFMNRIYHYVRSYMLSKKAQLVMKESHRRSGRILDIGTGTGYFANAMYLRGWQVEAVEKSPSARSFAKEHFNLDVKSEEALLDFPDASFDVITLWHVMEHLQNLQNTWERLSDLLSERGILVVAVPNCDSYDAKKYGEHWAAYDVPRHLWHFTPATMQQWGAKNGFILAARHPMPFDAFYVSMLSEKNKGNSMPFVRGLLTGTMAWFSSLAKKERSSSMIYIFRKKR</sequence>
<dbReference type="STRING" id="1121097.GCA_000428125_00158"/>
<dbReference type="GO" id="GO:0008168">
    <property type="term" value="F:methyltransferase activity"/>
    <property type="evidence" value="ECO:0007669"/>
    <property type="project" value="UniProtKB-KW"/>
</dbReference>
<keyword evidence="2" id="KW-1185">Reference proteome</keyword>
<dbReference type="eggNOG" id="COG2227">
    <property type="taxonomic scope" value="Bacteria"/>
</dbReference>
<accession>A0A069D6T5</accession>
<protein>
    <submittedName>
        <fullName evidence="1">3-demethylubiquinone-9 3-methyltransferase</fullName>
    </submittedName>
</protein>
<comment type="caution">
    <text evidence="1">The sequence shown here is derived from an EMBL/GenBank/DDBJ whole genome shotgun (WGS) entry which is preliminary data.</text>
</comment>
<dbReference type="CDD" id="cd02440">
    <property type="entry name" value="AdoMet_MTases"/>
    <property type="match status" value="1"/>
</dbReference>
<keyword evidence="1" id="KW-0830">Ubiquinone</keyword>
<organism evidence="1 2">
    <name type="scientific">Bacteroides graminisolvens DSM 19988 = JCM 15093</name>
    <dbReference type="NCBI Taxonomy" id="1121097"/>
    <lineage>
        <taxon>Bacteria</taxon>
        <taxon>Pseudomonadati</taxon>
        <taxon>Bacteroidota</taxon>
        <taxon>Bacteroidia</taxon>
        <taxon>Bacteroidales</taxon>
        <taxon>Bacteroidaceae</taxon>
        <taxon>Bacteroides</taxon>
    </lineage>
</organism>
<gene>
    <name evidence="1" type="ORF">JCM15093_1057</name>
</gene>
<evidence type="ECO:0000313" key="1">
    <source>
        <dbReference type="EMBL" id="GAK35924.1"/>
    </source>
</evidence>
<dbReference type="RefSeq" id="WP_024995961.1">
    <property type="nucleotide sequence ID" value="NZ_ATZI01000001.1"/>
</dbReference>
<keyword evidence="1" id="KW-0808">Transferase</keyword>
<evidence type="ECO:0000313" key="2">
    <source>
        <dbReference type="Proteomes" id="UP000027601"/>
    </source>
</evidence>
<dbReference type="Proteomes" id="UP000027601">
    <property type="component" value="Unassembled WGS sequence"/>
</dbReference>
<dbReference type="Gene3D" id="3.40.50.150">
    <property type="entry name" value="Vaccinia Virus protein VP39"/>
    <property type="match status" value="1"/>
</dbReference>
<name>A0A069D6T5_9BACE</name>